<proteinExistence type="predicted"/>
<dbReference type="SUPFAM" id="SSF47240">
    <property type="entry name" value="Ferritin-like"/>
    <property type="match status" value="1"/>
</dbReference>
<dbReference type="EMBL" id="BK015215">
    <property type="protein sequence ID" value="DAD96361.1"/>
    <property type="molecule type" value="Genomic_DNA"/>
</dbReference>
<name>A0A8S5NNT1_9CAUD</name>
<dbReference type="InterPro" id="IPR009078">
    <property type="entry name" value="Ferritin-like_SF"/>
</dbReference>
<accession>A0A8S5NNT1</accession>
<sequence length="102" mass="11719">MKKIKMLAEQIEEELNDAEKYATCAAKFADDDRELSSMYADLSRQELTHADKLHAQAVRYIRQAKDSGANVPESMQIVWDWEHEKMVSHRARILALLDTVNG</sequence>
<protein>
    <submittedName>
        <fullName evidence="1">NEUTROPHIL-ACTIVATING PROTEIN A, four-helix bundle, METAL TRANSPORT</fullName>
    </submittedName>
</protein>
<organism evidence="1">
    <name type="scientific">Myoviridae sp. ctagO6</name>
    <dbReference type="NCBI Taxonomy" id="2826667"/>
    <lineage>
        <taxon>Viruses</taxon>
        <taxon>Duplodnaviria</taxon>
        <taxon>Heunggongvirae</taxon>
        <taxon>Uroviricota</taxon>
        <taxon>Caudoviricetes</taxon>
    </lineage>
</organism>
<evidence type="ECO:0000313" key="1">
    <source>
        <dbReference type="EMBL" id="DAD96361.1"/>
    </source>
</evidence>
<reference evidence="1" key="1">
    <citation type="journal article" date="2021" name="Proc. Natl. Acad. Sci. U.S.A.">
        <title>A Catalog of Tens of Thousands of Viruses from Human Metagenomes Reveals Hidden Associations with Chronic Diseases.</title>
        <authorList>
            <person name="Tisza M.J."/>
            <person name="Buck C.B."/>
        </authorList>
    </citation>
    <scope>NUCLEOTIDE SEQUENCE</scope>
    <source>
        <strain evidence="1">CtagO6</strain>
    </source>
</reference>